<reference evidence="2 3" key="1">
    <citation type="submission" date="2019-05" db="EMBL/GenBank/DDBJ databases">
        <title>Another draft genome of Portunus trituberculatus and its Hox gene families provides insights of decapod evolution.</title>
        <authorList>
            <person name="Jeong J.-H."/>
            <person name="Song I."/>
            <person name="Kim S."/>
            <person name="Choi T."/>
            <person name="Kim D."/>
            <person name="Ryu S."/>
            <person name="Kim W."/>
        </authorList>
    </citation>
    <scope>NUCLEOTIDE SEQUENCE [LARGE SCALE GENOMIC DNA]</scope>
    <source>
        <tissue evidence="2">Muscle</tissue>
    </source>
</reference>
<name>A0A5B7J665_PORTR</name>
<keyword evidence="1" id="KW-0732">Signal</keyword>
<proteinExistence type="predicted"/>
<evidence type="ECO:0000256" key="1">
    <source>
        <dbReference type="SAM" id="SignalP"/>
    </source>
</evidence>
<feature type="chain" id="PRO_5023099398" evidence="1">
    <location>
        <begin position="23"/>
        <end position="55"/>
    </location>
</feature>
<dbReference type="Proteomes" id="UP000324222">
    <property type="component" value="Unassembled WGS sequence"/>
</dbReference>
<dbReference type="AlphaFoldDB" id="A0A5B7J665"/>
<organism evidence="2 3">
    <name type="scientific">Portunus trituberculatus</name>
    <name type="common">Swimming crab</name>
    <name type="synonym">Neptunus trituberculatus</name>
    <dbReference type="NCBI Taxonomy" id="210409"/>
    <lineage>
        <taxon>Eukaryota</taxon>
        <taxon>Metazoa</taxon>
        <taxon>Ecdysozoa</taxon>
        <taxon>Arthropoda</taxon>
        <taxon>Crustacea</taxon>
        <taxon>Multicrustacea</taxon>
        <taxon>Malacostraca</taxon>
        <taxon>Eumalacostraca</taxon>
        <taxon>Eucarida</taxon>
        <taxon>Decapoda</taxon>
        <taxon>Pleocyemata</taxon>
        <taxon>Brachyura</taxon>
        <taxon>Eubrachyura</taxon>
        <taxon>Portunoidea</taxon>
        <taxon>Portunidae</taxon>
        <taxon>Portuninae</taxon>
        <taxon>Portunus</taxon>
    </lineage>
</organism>
<protein>
    <submittedName>
        <fullName evidence="2">Uncharacterized protein</fullName>
    </submittedName>
</protein>
<evidence type="ECO:0000313" key="2">
    <source>
        <dbReference type="EMBL" id="MPC87954.1"/>
    </source>
</evidence>
<sequence>MGRESMKTTRLLLTAFSRFCATLDTAVVIKEIRIYHDHPPALTCITDAPLKRTSQ</sequence>
<evidence type="ECO:0000313" key="3">
    <source>
        <dbReference type="Proteomes" id="UP000324222"/>
    </source>
</evidence>
<comment type="caution">
    <text evidence="2">The sequence shown here is derived from an EMBL/GenBank/DDBJ whole genome shotgun (WGS) entry which is preliminary data.</text>
</comment>
<feature type="signal peptide" evidence="1">
    <location>
        <begin position="1"/>
        <end position="22"/>
    </location>
</feature>
<accession>A0A5B7J665</accession>
<keyword evidence="3" id="KW-1185">Reference proteome</keyword>
<dbReference type="EMBL" id="VSRR010076134">
    <property type="protein sequence ID" value="MPC87954.1"/>
    <property type="molecule type" value="Genomic_DNA"/>
</dbReference>
<gene>
    <name evidence="2" type="ORF">E2C01_082838</name>
</gene>